<dbReference type="EMBL" id="KQ434926">
    <property type="protein sequence ID" value="KZC11732.1"/>
    <property type="molecule type" value="Genomic_DNA"/>
</dbReference>
<reference evidence="2 3" key="1">
    <citation type="submission" date="2015-07" db="EMBL/GenBank/DDBJ databases">
        <title>The genome of Dufourea novaeangliae.</title>
        <authorList>
            <person name="Pan H."/>
            <person name="Kapheim K."/>
        </authorList>
    </citation>
    <scope>NUCLEOTIDE SEQUENCE [LARGE SCALE GENOMIC DNA]</scope>
    <source>
        <strain evidence="2">0120121106</strain>
        <tissue evidence="2">Whole body</tissue>
    </source>
</reference>
<accession>A0A154PIT3</accession>
<dbReference type="Proteomes" id="UP000076502">
    <property type="component" value="Unassembled WGS sequence"/>
</dbReference>
<feature type="region of interest" description="Disordered" evidence="1">
    <location>
        <begin position="26"/>
        <end position="64"/>
    </location>
</feature>
<name>A0A154PIT3_DUFNO</name>
<keyword evidence="3" id="KW-1185">Reference proteome</keyword>
<sequence length="64" mass="7154">MRRRKDREVDEVSENGAAVCFSRFRPGDWFPNADKTPAGMEKSKGGGEMGAGTSDSELDKRFRE</sequence>
<proteinExistence type="predicted"/>
<dbReference type="AlphaFoldDB" id="A0A154PIT3"/>
<gene>
    <name evidence="2" type="ORF">WN55_03572</name>
</gene>
<organism evidence="2 3">
    <name type="scientific">Dufourea novaeangliae</name>
    <name type="common">Sweat bee</name>
    <dbReference type="NCBI Taxonomy" id="178035"/>
    <lineage>
        <taxon>Eukaryota</taxon>
        <taxon>Metazoa</taxon>
        <taxon>Ecdysozoa</taxon>
        <taxon>Arthropoda</taxon>
        <taxon>Hexapoda</taxon>
        <taxon>Insecta</taxon>
        <taxon>Pterygota</taxon>
        <taxon>Neoptera</taxon>
        <taxon>Endopterygota</taxon>
        <taxon>Hymenoptera</taxon>
        <taxon>Apocrita</taxon>
        <taxon>Aculeata</taxon>
        <taxon>Apoidea</taxon>
        <taxon>Anthophila</taxon>
        <taxon>Halictidae</taxon>
        <taxon>Rophitinae</taxon>
        <taxon>Dufourea</taxon>
    </lineage>
</organism>
<evidence type="ECO:0000256" key="1">
    <source>
        <dbReference type="SAM" id="MobiDB-lite"/>
    </source>
</evidence>
<protein>
    <submittedName>
        <fullName evidence="2">Uncharacterized protein</fullName>
    </submittedName>
</protein>
<evidence type="ECO:0000313" key="2">
    <source>
        <dbReference type="EMBL" id="KZC11732.1"/>
    </source>
</evidence>
<evidence type="ECO:0000313" key="3">
    <source>
        <dbReference type="Proteomes" id="UP000076502"/>
    </source>
</evidence>